<name>A0A1G8FHU4_9BACL</name>
<dbReference type="Pfam" id="PF01738">
    <property type="entry name" value="DLH"/>
    <property type="match status" value="1"/>
</dbReference>
<dbReference type="InterPro" id="IPR050261">
    <property type="entry name" value="FrsA_esterase"/>
</dbReference>
<dbReference type="Proteomes" id="UP000199050">
    <property type="component" value="Unassembled WGS sequence"/>
</dbReference>
<evidence type="ECO:0000259" key="1">
    <source>
        <dbReference type="Pfam" id="PF01738"/>
    </source>
</evidence>
<dbReference type="AlphaFoldDB" id="A0A1G8FHU4"/>
<dbReference type="OrthoDB" id="9780269at2"/>
<gene>
    <name evidence="2" type="ORF">SAMN05216192_101243</name>
</gene>
<proteinExistence type="predicted"/>
<dbReference type="RefSeq" id="WP_090711369.1">
    <property type="nucleotide sequence ID" value="NZ_CBCSKY010000007.1"/>
</dbReference>
<accession>A0A1G8FHU4</accession>
<dbReference type="STRING" id="1174501.SAMN05216192_101243"/>
<protein>
    <recommendedName>
        <fullName evidence="1">Dienelactone hydrolase domain-containing protein</fullName>
    </recommendedName>
</protein>
<dbReference type="Gene3D" id="3.40.50.1820">
    <property type="entry name" value="alpha/beta hydrolase"/>
    <property type="match status" value="1"/>
</dbReference>
<keyword evidence="3" id="KW-1185">Reference proteome</keyword>
<dbReference type="GO" id="GO:0016787">
    <property type="term" value="F:hydrolase activity"/>
    <property type="evidence" value="ECO:0007669"/>
    <property type="project" value="InterPro"/>
</dbReference>
<organism evidence="2 3">
    <name type="scientific">Paenibacillus typhae</name>
    <dbReference type="NCBI Taxonomy" id="1174501"/>
    <lineage>
        <taxon>Bacteria</taxon>
        <taxon>Bacillati</taxon>
        <taxon>Bacillota</taxon>
        <taxon>Bacilli</taxon>
        <taxon>Bacillales</taxon>
        <taxon>Paenibacillaceae</taxon>
        <taxon>Paenibacillus</taxon>
    </lineage>
</organism>
<dbReference type="InterPro" id="IPR002925">
    <property type="entry name" value="Dienelactn_hydro"/>
</dbReference>
<dbReference type="Gene3D" id="2.40.160.20">
    <property type="match status" value="1"/>
</dbReference>
<dbReference type="InterPro" id="IPR029058">
    <property type="entry name" value="AB_hydrolase_fold"/>
</dbReference>
<evidence type="ECO:0000313" key="2">
    <source>
        <dbReference type="EMBL" id="SDH81569.1"/>
    </source>
</evidence>
<reference evidence="3" key="1">
    <citation type="submission" date="2016-10" db="EMBL/GenBank/DDBJ databases">
        <authorList>
            <person name="Varghese N."/>
            <person name="Submissions S."/>
        </authorList>
    </citation>
    <scope>NUCLEOTIDE SEQUENCE [LARGE SCALE GENOMIC DNA]</scope>
    <source>
        <strain evidence="3">CGMCC 1.11012</strain>
    </source>
</reference>
<dbReference type="PANTHER" id="PTHR22946">
    <property type="entry name" value="DIENELACTONE HYDROLASE DOMAIN-CONTAINING PROTEIN-RELATED"/>
    <property type="match status" value="1"/>
</dbReference>
<sequence length="394" mass="42893">MHTNIAAHDFSCTRDGLTVRGRSFIPEGDHLPAIIVSHGFSGNSRDLFDYCQSFASWGYAAFCFDFCGGSAPGQGTSDGATTEMSVLTECEDLMAVMDYVKGLDAVDADKVTLMGFSQGGFVSALAAAGRPSEVEALILVYPALCIPDDARRGALAGSSYDVNHVPEVIDCGNMRIGKKYHEAVVEMDPYEQIVSYKGPVLLMHGTDDQLVNYTYSVKAQEAYAPGQCHLQLIQEAGHSFTANQSESALAAVQQFLLGKKEILTIHVQITGQELRKEEGPRRQIAVLFTGNSDSRYFKGDIIPGAEDLQEYTDDQLVSMRADYTLEGTAYTGEECRIHIINRNVNGEWKPAIETDSKALAFLNQEDLTAVLEGYTNGLTVRIYSAVPGTFSASR</sequence>
<dbReference type="SUPFAM" id="SSF53474">
    <property type="entry name" value="alpha/beta-Hydrolases"/>
    <property type="match status" value="1"/>
</dbReference>
<feature type="domain" description="Dienelactone hydrolase" evidence="1">
    <location>
        <begin position="20"/>
        <end position="248"/>
    </location>
</feature>
<dbReference type="EMBL" id="FNDX01000001">
    <property type="protein sequence ID" value="SDH81569.1"/>
    <property type="molecule type" value="Genomic_DNA"/>
</dbReference>
<evidence type="ECO:0000313" key="3">
    <source>
        <dbReference type="Proteomes" id="UP000199050"/>
    </source>
</evidence>